<sequence>MGSHNERVEEQSAVDINDSIMAAMGASIQVVHGAMNTIYSQFEKTERQILEMKTGMPQLLQRMYKANIEIASTFKPAGNGNVHMSLMIHNKTKLPVYAMTGVLEFGNSEIDVVYQSAHLQQDDGEALPNLFESPCKLPPQTCYKQDIEIHINEIKQCNGIITLSIHHPLATQGSIVIKETFGLYLIDQLKKEFLDNSTSGKADLELVDTLCYPVAFFRDIFEIQAIKGINSGMCVALSSPKYKIVCEVTSLSEDLDFVEVAFTSNHPTFAKQLIKELSILGCE</sequence>
<accession>A0AAN7DP95</accession>
<keyword evidence="2" id="KW-1185">Reference proteome</keyword>
<protein>
    <submittedName>
        <fullName evidence="1">Uncharacterized protein</fullName>
    </submittedName>
</protein>
<gene>
    <name evidence="1" type="ORF">ATC70_001723</name>
</gene>
<dbReference type="Proteomes" id="UP001304243">
    <property type="component" value="Unassembled WGS sequence"/>
</dbReference>
<evidence type="ECO:0000313" key="2">
    <source>
        <dbReference type="Proteomes" id="UP001304243"/>
    </source>
</evidence>
<organism evidence="1 2">
    <name type="scientific">Mucor velutinosus</name>
    <dbReference type="NCBI Taxonomy" id="708070"/>
    <lineage>
        <taxon>Eukaryota</taxon>
        <taxon>Fungi</taxon>
        <taxon>Fungi incertae sedis</taxon>
        <taxon>Mucoromycota</taxon>
        <taxon>Mucoromycotina</taxon>
        <taxon>Mucoromycetes</taxon>
        <taxon>Mucorales</taxon>
        <taxon>Mucorineae</taxon>
        <taxon>Mucoraceae</taxon>
        <taxon>Mucor</taxon>
    </lineage>
</organism>
<comment type="caution">
    <text evidence="1">The sequence shown here is derived from an EMBL/GenBank/DDBJ whole genome shotgun (WGS) entry which is preliminary data.</text>
</comment>
<dbReference type="RefSeq" id="XP_064685036.1">
    <property type="nucleotide sequence ID" value="XM_064821116.1"/>
</dbReference>
<dbReference type="EMBL" id="JASEJX010000013">
    <property type="protein sequence ID" value="KAK4518370.1"/>
    <property type="molecule type" value="Genomic_DNA"/>
</dbReference>
<reference evidence="1 2" key="1">
    <citation type="submission" date="2022-11" db="EMBL/GenBank/DDBJ databases">
        <title>Mucor velutinosus strain NIH1002 WGS.</title>
        <authorList>
            <person name="Subramanian P."/>
            <person name="Mullikin J.C."/>
            <person name="Segre J.A."/>
            <person name="Zelazny A.M."/>
        </authorList>
    </citation>
    <scope>NUCLEOTIDE SEQUENCE [LARGE SCALE GENOMIC DNA]</scope>
    <source>
        <strain evidence="1 2">NIH1002</strain>
    </source>
</reference>
<evidence type="ECO:0000313" key="1">
    <source>
        <dbReference type="EMBL" id="KAK4518370.1"/>
    </source>
</evidence>
<proteinExistence type="predicted"/>
<dbReference type="GeneID" id="89945425"/>
<dbReference type="AlphaFoldDB" id="A0AAN7DP95"/>
<name>A0AAN7DP95_9FUNG</name>